<comment type="caution">
    <text evidence="3">The sequence shown here is derived from an EMBL/GenBank/DDBJ whole genome shotgun (WGS) entry which is preliminary data.</text>
</comment>
<dbReference type="GO" id="GO:0003677">
    <property type="term" value="F:DNA binding"/>
    <property type="evidence" value="ECO:0007669"/>
    <property type="project" value="UniProtKB-KW"/>
</dbReference>
<dbReference type="InterPro" id="IPR010998">
    <property type="entry name" value="Integrase_recombinase_N"/>
</dbReference>
<dbReference type="Gene3D" id="1.10.150.130">
    <property type="match status" value="1"/>
</dbReference>
<keyword evidence="1" id="KW-0238">DNA-binding</keyword>
<sequence>MTPKPLISKDFRKNLAPISMDWYNLFIDKSNSVKGYISNIKEFLEFCSFKNSSDITKLTPQDFENYITELKRLNAAKKTINRRIYAIKSMAEFFRNNYKESFGENYLKNLPDLICETEENPTDIRRLNLEQLHYARNFNKSSLEFTFIFEMFFQFSIDKVDLITENYKKSELPKYPINFDPSINFQVTEWKINNYFEKLTNYIMEMGCYERSRRKINSYDLRESHKFYFFTCPICKRELENISTNWVLVKVESQNSESDDFHLACSFCKGKDPYEIPTN</sequence>
<feature type="domain" description="Core-binding (CB)" evidence="2">
    <location>
        <begin position="13"/>
        <end position="95"/>
    </location>
</feature>
<gene>
    <name evidence="3" type="ORF">SDC9_97321</name>
</gene>
<dbReference type="InterPro" id="IPR044068">
    <property type="entry name" value="CB"/>
</dbReference>
<dbReference type="EMBL" id="VSSQ01013028">
    <property type="protein sequence ID" value="MPM50579.1"/>
    <property type="molecule type" value="Genomic_DNA"/>
</dbReference>
<protein>
    <recommendedName>
        <fullName evidence="2">Core-binding (CB) domain-containing protein</fullName>
    </recommendedName>
</protein>
<name>A0A645ABJ9_9ZZZZ</name>
<dbReference type="AlphaFoldDB" id="A0A645ABJ9"/>
<evidence type="ECO:0000259" key="2">
    <source>
        <dbReference type="PROSITE" id="PS51900"/>
    </source>
</evidence>
<evidence type="ECO:0000256" key="1">
    <source>
        <dbReference type="ARBA" id="ARBA00023125"/>
    </source>
</evidence>
<evidence type="ECO:0000313" key="3">
    <source>
        <dbReference type="EMBL" id="MPM50579.1"/>
    </source>
</evidence>
<organism evidence="3">
    <name type="scientific">bioreactor metagenome</name>
    <dbReference type="NCBI Taxonomy" id="1076179"/>
    <lineage>
        <taxon>unclassified sequences</taxon>
        <taxon>metagenomes</taxon>
        <taxon>ecological metagenomes</taxon>
    </lineage>
</organism>
<dbReference type="GO" id="GO:0015074">
    <property type="term" value="P:DNA integration"/>
    <property type="evidence" value="ECO:0007669"/>
    <property type="project" value="InterPro"/>
</dbReference>
<dbReference type="Pfam" id="PF02899">
    <property type="entry name" value="Phage_int_SAM_1"/>
    <property type="match status" value="1"/>
</dbReference>
<dbReference type="SUPFAM" id="SSF47823">
    <property type="entry name" value="lambda integrase-like, N-terminal domain"/>
    <property type="match status" value="1"/>
</dbReference>
<reference evidence="3" key="1">
    <citation type="submission" date="2019-08" db="EMBL/GenBank/DDBJ databases">
        <authorList>
            <person name="Kucharzyk K."/>
            <person name="Murdoch R.W."/>
            <person name="Higgins S."/>
            <person name="Loffler F."/>
        </authorList>
    </citation>
    <scope>NUCLEOTIDE SEQUENCE</scope>
</reference>
<dbReference type="PROSITE" id="PS51900">
    <property type="entry name" value="CB"/>
    <property type="match status" value="1"/>
</dbReference>
<proteinExistence type="predicted"/>
<dbReference type="InterPro" id="IPR004107">
    <property type="entry name" value="Integrase_SAM-like_N"/>
</dbReference>
<accession>A0A645ABJ9</accession>